<evidence type="ECO:0000256" key="6">
    <source>
        <dbReference type="ARBA" id="ARBA00022801"/>
    </source>
</evidence>
<feature type="compositionally biased region" description="Acidic residues" evidence="8">
    <location>
        <begin position="139"/>
        <end position="151"/>
    </location>
</feature>
<organism evidence="12 13">
    <name type="scientific">Eragrostis curvula</name>
    <name type="common">weeping love grass</name>
    <dbReference type="NCBI Taxonomy" id="38414"/>
    <lineage>
        <taxon>Eukaryota</taxon>
        <taxon>Viridiplantae</taxon>
        <taxon>Streptophyta</taxon>
        <taxon>Embryophyta</taxon>
        <taxon>Tracheophyta</taxon>
        <taxon>Spermatophyta</taxon>
        <taxon>Magnoliopsida</taxon>
        <taxon>Liliopsida</taxon>
        <taxon>Poales</taxon>
        <taxon>Poaceae</taxon>
        <taxon>PACMAD clade</taxon>
        <taxon>Chloridoideae</taxon>
        <taxon>Eragrostideae</taxon>
        <taxon>Eragrostidinae</taxon>
        <taxon>Eragrostis</taxon>
    </lineage>
</organism>
<name>A0A5J9VGZ6_9POAL</name>
<feature type="compositionally biased region" description="Acidic residues" evidence="8">
    <location>
        <begin position="264"/>
        <end position="291"/>
    </location>
</feature>
<feature type="non-terminal residue" evidence="12">
    <location>
        <position position="1"/>
    </location>
</feature>
<evidence type="ECO:0000313" key="13">
    <source>
        <dbReference type="Proteomes" id="UP000324897"/>
    </source>
</evidence>
<dbReference type="GO" id="GO:0016787">
    <property type="term" value="F:hydrolase activity"/>
    <property type="evidence" value="ECO:0007669"/>
    <property type="project" value="UniProtKB-KW"/>
</dbReference>
<dbReference type="InterPro" id="IPR045249">
    <property type="entry name" value="HARBI1-like"/>
</dbReference>
<reference evidence="12 13" key="1">
    <citation type="journal article" date="2019" name="Sci. Rep.">
        <title>A high-quality genome of Eragrostis curvula grass provides insights into Poaceae evolution and supports new strategies to enhance forage quality.</title>
        <authorList>
            <person name="Carballo J."/>
            <person name="Santos B.A.C.M."/>
            <person name="Zappacosta D."/>
            <person name="Garbus I."/>
            <person name="Selva J.P."/>
            <person name="Gallo C.A."/>
            <person name="Diaz A."/>
            <person name="Albertini E."/>
            <person name="Caccamo M."/>
            <person name="Echenique V."/>
        </authorList>
    </citation>
    <scope>NUCLEOTIDE SEQUENCE [LARGE SCALE GENOMIC DNA]</scope>
    <source>
        <strain evidence="13">cv. Victoria</strain>
        <tissue evidence="12">Leaf</tissue>
    </source>
</reference>
<dbReference type="AlphaFoldDB" id="A0A5J9VGZ6"/>
<evidence type="ECO:0000256" key="2">
    <source>
        <dbReference type="ARBA" id="ARBA00004123"/>
    </source>
</evidence>
<dbReference type="InterPro" id="IPR058353">
    <property type="entry name" value="DUF8040"/>
</dbReference>
<feature type="region of interest" description="Disordered" evidence="8">
    <location>
        <begin position="262"/>
        <end position="291"/>
    </location>
</feature>
<evidence type="ECO:0000256" key="5">
    <source>
        <dbReference type="ARBA" id="ARBA00022723"/>
    </source>
</evidence>
<keyword evidence="13" id="KW-1185">Reference proteome</keyword>
<keyword evidence="5" id="KW-0479">Metal-binding</keyword>
<dbReference type="Gramene" id="TVU34988">
    <property type="protein sequence ID" value="TVU34988"/>
    <property type="gene ID" value="EJB05_16848"/>
</dbReference>
<dbReference type="Pfam" id="PF26138">
    <property type="entry name" value="DUF8040"/>
    <property type="match status" value="1"/>
</dbReference>
<evidence type="ECO:0000256" key="1">
    <source>
        <dbReference type="ARBA" id="ARBA00001968"/>
    </source>
</evidence>
<dbReference type="OrthoDB" id="655371at2759"/>
<evidence type="ECO:0000256" key="4">
    <source>
        <dbReference type="ARBA" id="ARBA00022722"/>
    </source>
</evidence>
<comment type="cofactor">
    <cofactor evidence="1">
        <name>a divalent metal cation</name>
        <dbReference type="ChEBI" id="CHEBI:60240"/>
    </cofactor>
</comment>
<dbReference type="Pfam" id="PF13359">
    <property type="entry name" value="DDE_Tnp_4"/>
    <property type="match status" value="1"/>
</dbReference>
<evidence type="ECO:0000313" key="12">
    <source>
        <dbReference type="EMBL" id="TVU34988.1"/>
    </source>
</evidence>
<keyword evidence="7" id="KW-0539">Nucleus</keyword>
<accession>A0A5J9VGZ6</accession>
<evidence type="ECO:0000259" key="10">
    <source>
        <dbReference type="Pfam" id="PF13359"/>
    </source>
</evidence>
<feature type="domain" description="DUF8040" evidence="11">
    <location>
        <begin position="338"/>
        <end position="430"/>
    </location>
</feature>
<dbReference type="GO" id="GO:0004518">
    <property type="term" value="F:nuclease activity"/>
    <property type="evidence" value="ECO:0007669"/>
    <property type="project" value="UniProtKB-KW"/>
</dbReference>
<dbReference type="EMBL" id="RWGY01000009">
    <property type="protein sequence ID" value="TVU34988.1"/>
    <property type="molecule type" value="Genomic_DNA"/>
</dbReference>
<dbReference type="InterPro" id="IPR024752">
    <property type="entry name" value="Myb/SANT-like_dom"/>
</dbReference>
<feature type="region of interest" description="Disordered" evidence="8">
    <location>
        <begin position="652"/>
        <end position="675"/>
    </location>
</feature>
<feature type="region of interest" description="Disordered" evidence="8">
    <location>
        <begin position="83"/>
        <end position="165"/>
    </location>
</feature>
<evidence type="ECO:0000256" key="3">
    <source>
        <dbReference type="ARBA" id="ARBA00006958"/>
    </source>
</evidence>
<comment type="caution">
    <text evidence="12">The sequence shown here is derived from an EMBL/GenBank/DDBJ whole genome shotgun (WGS) entry which is preliminary data.</text>
</comment>
<feature type="domain" description="Myb/SANT-like" evidence="9">
    <location>
        <begin position="165"/>
        <end position="256"/>
    </location>
</feature>
<keyword evidence="6" id="KW-0378">Hydrolase</keyword>
<dbReference type="InterPro" id="IPR027806">
    <property type="entry name" value="HARBI1_dom"/>
</dbReference>
<dbReference type="GO" id="GO:0005634">
    <property type="term" value="C:nucleus"/>
    <property type="evidence" value="ECO:0007669"/>
    <property type="project" value="UniProtKB-SubCell"/>
</dbReference>
<dbReference type="Proteomes" id="UP000324897">
    <property type="component" value="Unassembled WGS sequence"/>
</dbReference>
<comment type="subcellular location">
    <subcellularLocation>
        <location evidence="2">Nucleus</location>
    </subcellularLocation>
</comment>
<evidence type="ECO:0008006" key="14">
    <source>
        <dbReference type="Google" id="ProtNLM"/>
    </source>
</evidence>
<evidence type="ECO:0000259" key="9">
    <source>
        <dbReference type="Pfam" id="PF12776"/>
    </source>
</evidence>
<dbReference type="Pfam" id="PF12776">
    <property type="entry name" value="Myb_DNA-bind_3"/>
    <property type="match status" value="1"/>
</dbReference>
<feature type="domain" description="DDE Tnp4" evidence="10">
    <location>
        <begin position="467"/>
        <end position="629"/>
    </location>
</feature>
<dbReference type="PANTHER" id="PTHR22930">
    <property type="match status" value="1"/>
</dbReference>
<comment type="similarity">
    <text evidence="3">Belongs to the HARBI1 family.</text>
</comment>
<evidence type="ECO:0000256" key="7">
    <source>
        <dbReference type="ARBA" id="ARBA00023242"/>
    </source>
</evidence>
<sequence>MNGDGGIPHDFFSQTASSGAAAAPIDGDGWGLTPPRSGGSVPVAGGRGAPRIGVANLDLNADYAAAASYPNMSMYTNILHPGNASGHSIPPRRARSDDVPQQPGRPPRQGLPPVRAQDRRGKAVTNSGRAGAAPIMDDNVGEEDEDEEDESMVNQHSQRPKSKANWTEENTFTLCEIACEEIEAGNFTSGNWSNQAYKNMKEKYWERANLWHPGREIKNKMAILKTLYSDWVWLQQQTGCGRGPHGEITASAAWWEREIKDDSSDGESADDSSDEDSIDQDDYSSDEEEEEARTNRVVALLHLRRQRLNNLGMMAHMFGTYYIYRFMDKGERRILKAKESGYDWVLRTLGHRTDCYKMFRMYRPVFDKLHNVLVESYGLKSTKKMSSVESLALFLWILGAPQSVRQAENRFVRSMETISRKFDKVLEGVIKLSFDIIKPRDPEFRGVHERLRGAQWYPWFNDCIGAIDGTHVPVVVPPSKVPQYLSRHGYCSQNVMAVCDFDMRFTFVLAGWPGSVHDMRVFKDALSRFAHKFPHPPSGKFYLVDSGYPNRPGYLAPYRGQKYHFQEFHQGTMPRGKKEHFNYTHSRIRNVVERSFGVWKNKWRILFKIPSYPLRKQAKIIVACMALHNFIRESQMVDKEFDRCDNDENYQPLLQETRRRRRNTRDQEMEPDSLNMNQLRDRIADGLFNRR</sequence>
<dbReference type="PANTHER" id="PTHR22930:SF280">
    <property type="entry name" value="OS11G0202600 PROTEIN"/>
    <property type="match status" value="1"/>
</dbReference>
<gene>
    <name evidence="12" type="ORF">EJB05_16848</name>
</gene>
<dbReference type="GO" id="GO:0046872">
    <property type="term" value="F:metal ion binding"/>
    <property type="evidence" value="ECO:0007669"/>
    <property type="project" value="UniProtKB-KW"/>
</dbReference>
<evidence type="ECO:0000256" key="8">
    <source>
        <dbReference type="SAM" id="MobiDB-lite"/>
    </source>
</evidence>
<evidence type="ECO:0000259" key="11">
    <source>
        <dbReference type="Pfam" id="PF26138"/>
    </source>
</evidence>
<proteinExistence type="inferred from homology"/>
<keyword evidence="4" id="KW-0540">Nuclease</keyword>
<feature type="region of interest" description="Disordered" evidence="8">
    <location>
        <begin position="1"/>
        <end position="44"/>
    </location>
</feature>
<protein>
    <recommendedName>
        <fullName evidence="14">DDE Tnp4 domain-containing protein</fullName>
    </recommendedName>
</protein>